<accession>A0A5M3YSJ4</accession>
<comment type="caution">
    <text evidence="1">The sequence shown here is derived from an EMBL/GenBank/DDBJ whole genome shotgun (WGS) entry which is preliminary data.</text>
</comment>
<keyword evidence="2" id="KW-1185">Reference proteome</keyword>
<dbReference type="EMBL" id="BLJY01000003">
    <property type="protein sequence ID" value="GFF14711.1"/>
    <property type="molecule type" value="Genomic_DNA"/>
</dbReference>
<dbReference type="Proteomes" id="UP000452235">
    <property type="component" value="Unassembled WGS sequence"/>
</dbReference>
<protein>
    <submittedName>
        <fullName evidence="1">Uncharacterized protein</fullName>
    </submittedName>
</protein>
<dbReference type="OrthoDB" id="10250990at2759"/>
<gene>
    <name evidence="1" type="ORF">ATEIFO6365_0003077900</name>
</gene>
<dbReference type="AlphaFoldDB" id="A0A5M3YSJ4"/>
<sequence>MNTTVPVIRSSEPLCPLDERRAKTELLVKLFVVHFTTIGAFFHLLNLRGEYLLSLGPIFYICAPLSFIAQHVIAAAALILSIPLVCVRQRRYPDVGKDLVSPVKWLVARFEVPSTEPDPGLQLGQGRASRKWLGERAIRRLGRVLVTIAFLVQCSLSLFLYHRRKAHGPDSIGLIDEKIFQLAVSGILIGLLTLATTLRFPGFRLSNLTQRPITSIEMAMVLLGHRDAPCLGASAPSMKLSAYYILTRHNFAKTP</sequence>
<evidence type="ECO:0000313" key="1">
    <source>
        <dbReference type="EMBL" id="GFF14711.1"/>
    </source>
</evidence>
<evidence type="ECO:0000313" key="2">
    <source>
        <dbReference type="Proteomes" id="UP000452235"/>
    </source>
</evidence>
<organism evidence="1 2">
    <name type="scientific">Aspergillus terreus</name>
    <dbReference type="NCBI Taxonomy" id="33178"/>
    <lineage>
        <taxon>Eukaryota</taxon>
        <taxon>Fungi</taxon>
        <taxon>Dikarya</taxon>
        <taxon>Ascomycota</taxon>
        <taxon>Pezizomycotina</taxon>
        <taxon>Eurotiomycetes</taxon>
        <taxon>Eurotiomycetidae</taxon>
        <taxon>Eurotiales</taxon>
        <taxon>Aspergillaceae</taxon>
        <taxon>Aspergillus</taxon>
        <taxon>Aspergillus subgen. Circumdati</taxon>
    </lineage>
</organism>
<proteinExistence type="predicted"/>
<reference evidence="1 2" key="1">
    <citation type="submission" date="2020-01" db="EMBL/GenBank/DDBJ databases">
        <title>Aspergillus terreus IFO 6365 whole genome shotgun sequence.</title>
        <authorList>
            <person name="Kanamasa S."/>
            <person name="Takahashi H."/>
        </authorList>
    </citation>
    <scope>NUCLEOTIDE SEQUENCE [LARGE SCALE GENOMIC DNA]</scope>
    <source>
        <strain evidence="1 2">IFO 6365</strain>
    </source>
</reference>
<name>A0A5M3YSJ4_ASPTE</name>